<feature type="transmembrane region" description="Helical" evidence="1">
    <location>
        <begin position="84"/>
        <end position="103"/>
    </location>
</feature>
<feature type="domain" description="Major facilitator superfamily (MFS) profile" evidence="2">
    <location>
        <begin position="17"/>
        <end position="198"/>
    </location>
</feature>
<dbReference type="PROSITE" id="PS50850">
    <property type="entry name" value="MFS"/>
    <property type="match status" value="1"/>
</dbReference>
<evidence type="ECO:0000256" key="1">
    <source>
        <dbReference type="SAM" id="Phobius"/>
    </source>
</evidence>
<proteinExistence type="predicted"/>
<dbReference type="InterPro" id="IPR050327">
    <property type="entry name" value="Proton-linked_MCT"/>
</dbReference>
<dbReference type="PANTHER" id="PTHR11360:SF284">
    <property type="entry name" value="EG:103B4.3 PROTEIN-RELATED"/>
    <property type="match status" value="1"/>
</dbReference>
<dbReference type="InterPro" id="IPR020846">
    <property type="entry name" value="MFS_dom"/>
</dbReference>
<reference evidence="3" key="1">
    <citation type="submission" date="2018-05" db="EMBL/GenBank/DDBJ databases">
        <authorList>
            <person name="Lanie J.A."/>
            <person name="Ng W.-L."/>
            <person name="Kazmierczak K.M."/>
            <person name="Andrzejewski T.M."/>
            <person name="Davidsen T.M."/>
            <person name="Wayne K.J."/>
            <person name="Tettelin H."/>
            <person name="Glass J.I."/>
            <person name="Rusch D."/>
            <person name="Podicherti R."/>
            <person name="Tsui H.-C.T."/>
            <person name="Winkler M.E."/>
        </authorList>
    </citation>
    <scope>NUCLEOTIDE SEQUENCE</scope>
</reference>
<dbReference type="PANTHER" id="PTHR11360">
    <property type="entry name" value="MONOCARBOXYLATE TRANSPORTER"/>
    <property type="match status" value="1"/>
</dbReference>
<feature type="transmembrane region" description="Helical" evidence="1">
    <location>
        <begin position="173"/>
        <end position="195"/>
    </location>
</feature>
<protein>
    <recommendedName>
        <fullName evidence="2">Major facilitator superfamily (MFS) profile domain-containing protein</fullName>
    </recommendedName>
</protein>
<dbReference type="GO" id="GO:0022857">
    <property type="term" value="F:transmembrane transporter activity"/>
    <property type="evidence" value="ECO:0007669"/>
    <property type="project" value="InterPro"/>
</dbReference>
<keyword evidence="1" id="KW-0812">Transmembrane</keyword>
<dbReference type="EMBL" id="UINC01210582">
    <property type="protein sequence ID" value="SVE34109.1"/>
    <property type="molecule type" value="Genomic_DNA"/>
</dbReference>
<feature type="transmembrane region" description="Helical" evidence="1">
    <location>
        <begin position="12"/>
        <end position="32"/>
    </location>
</feature>
<keyword evidence="1" id="KW-1133">Transmembrane helix</keyword>
<dbReference type="Pfam" id="PF07690">
    <property type="entry name" value="MFS_1"/>
    <property type="match status" value="1"/>
</dbReference>
<dbReference type="Gene3D" id="1.20.1250.20">
    <property type="entry name" value="MFS general substrate transporter like domains"/>
    <property type="match status" value="1"/>
</dbReference>
<keyword evidence="1" id="KW-0472">Membrane</keyword>
<organism evidence="3">
    <name type="scientific">marine metagenome</name>
    <dbReference type="NCBI Taxonomy" id="408172"/>
    <lineage>
        <taxon>unclassified sequences</taxon>
        <taxon>metagenomes</taxon>
        <taxon>ecological metagenomes</taxon>
    </lineage>
</organism>
<evidence type="ECO:0000259" key="2">
    <source>
        <dbReference type="PROSITE" id="PS50850"/>
    </source>
</evidence>
<dbReference type="SUPFAM" id="SSF103473">
    <property type="entry name" value="MFS general substrate transporter"/>
    <property type="match status" value="1"/>
</dbReference>
<accession>A0A383CPV8</accession>
<gene>
    <name evidence="3" type="ORF">METZ01_LOCUS486963</name>
</gene>
<dbReference type="InterPro" id="IPR036259">
    <property type="entry name" value="MFS_trans_sf"/>
</dbReference>
<dbReference type="AlphaFoldDB" id="A0A383CPV8"/>
<feature type="transmembrane region" description="Helical" evidence="1">
    <location>
        <begin position="141"/>
        <end position="161"/>
    </location>
</feature>
<feature type="transmembrane region" description="Helical" evidence="1">
    <location>
        <begin position="52"/>
        <end position="72"/>
    </location>
</feature>
<dbReference type="InterPro" id="IPR011701">
    <property type="entry name" value="MFS"/>
</dbReference>
<evidence type="ECO:0000313" key="3">
    <source>
        <dbReference type="EMBL" id="SVE34109.1"/>
    </source>
</evidence>
<sequence>MSGSTAAGRPPFFYGWVIVAVCTVCMTLGYGVRHSFSVFFPSILDQFGWSRASTAVMLSLHLFFYGIFAPLAGSLSDLWQPKRIMMIGAIILGLATALCGIANSLWHFYIIFGLFTPIGLAFLGGPVVTPTIINWFFRSRGLAYGLAQMGGGLSFVFAFLIESLISSMGWRMAYIILGVLLVVVLIPLLLGFFFYHPY</sequence>
<feature type="non-terminal residue" evidence="3">
    <location>
        <position position="198"/>
    </location>
</feature>
<feature type="transmembrane region" description="Helical" evidence="1">
    <location>
        <begin position="109"/>
        <end position="129"/>
    </location>
</feature>
<name>A0A383CPV8_9ZZZZ</name>